<feature type="region of interest" description="Disordered" evidence="4">
    <location>
        <begin position="128"/>
        <end position="172"/>
    </location>
</feature>
<dbReference type="InterPro" id="IPR012340">
    <property type="entry name" value="NA-bd_OB-fold"/>
</dbReference>
<keyword evidence="1 2" id="KW-0238">DNA-binding</keyword>
<dbReference type="PROSITE" id="PS50935">
    <property type="entry name" value="SSB"/>
    <property type="match status" value="1"/>
</dbReference>
<feature type="compositionally biased region" description="Acidic residues" evidence="4">
    <location>
        <begin position="161"/>
        <end position="172"/>
    </location>
</feature>
<dbReference type="Proteomes" id="UP000887104">
    <property type="component" value="Unassembled WGS sequence"/>
</dbReference>
<sequence>MAKSSFTFTGNIGQQPKLTFQPANERSNGQQRPLLSFNVKYDRLVKSNEPGKNYEDKGGFWVRVDYWRNNAELLNKLLCKGMQVQITGELRMDSWPDAENPGQTLTGMAITADNIAIMPTRLQSITMAPRQGGQAQQHQSSQQSGQQYQPQQQNAQSAPADEFDNWDEDFPC</sequence>
<dbReference type="NCBIfam" id="NF006039">
    <property type="entry name" value="PRK08182.1"/>
    <property type="match status" value="1"/>
</dbReference>
<evidence type="ECO:0000256" key="4">
    <source>
        <dbReference type="SAM" id="MobiDB-lite"/>
    </source>
</evidence>
<dbReference type="CDD" id="cd04496">
    <property type="entry name" value="SSB_OBF"/>
    <property type="match status" value="1"/>
</dbReference>
<evidence type="ECO:0000313" key="6">
    <source>
        <dbReference type="Proteomes" id="UP000887104"/>
    </source>
</evidence>
<comment type="caution">
    <text evidence="5">The sequence shown here is derived from an EMBL/GenBank/DDBJ whole genome shotgun (WGS) entry which is preliminary data.</text>
</comment>
<feature type="region of interest" description="Disordered" evidence="4">
    <location>
        <begin position="1"/>
        <end position="31"/>
    </location>
</feature>
<gene>
    <name evidence="5" type="ORF">TUM4438_10780</name>
</gene>
<accession>A0ABQ4P657</accession>
<proteinExistence type="predicted"/>
<dbReference type="InterPro" id="IPR011344">
    <property type="entry name" value="ssDNA-bd"/>
</dbReference>
<dbReference type="EMBL" id="BPEY01000012">
    <property type="protein sequence ID" value="GIU42965.1"/>
    <property type="molecule type" value="Genomic_DNA"/>
</dbReference>
<evidence type="ECO:0000256" key="3">
    <source>
        <dbReference type="RuleBase" id="RU000524"/>
    </source>
</evidence>
<dbReference type="Gene3D" id="2.40.50.140">
    <property type="entry name" value="Nucleic acid-binding proteins"/>
    <property type="match status" value="1"/>
</dbReference>
<dbReference type="PIRSF" id="PIRSF002070">
    <property type="entry name" value="SSB"/>
    <property type="match status" value="1"/>
</dbReference>
<name>A0ABQ4P657_9GAMM</name>
<feature type="compositionally biased region" description="Low complexity" evidence="4">
    <location>
        <begin position="128"/>
        <end position="160"/>
    </location>
</feature>
<dbReference type="RefSeq" id="WP_220780160.1">
    <property type="nucleotide sequence ID" value="NZ_BPEY01000012.1"/>
</dbReference>
<dbReference type="SUPFAM" id="SSF50249">
    <property type="entry name" value="Nucleic acid-binding proteins"/>
    <property type="match status" value="1"/>
</dbReference>
<evidence type="ECO:0000256" key="2">
    <source>
        <dbReference type="PIRNR" id="PIRNR002070"/>
    </source>
</evidence>
<evidence type="ECO:0000313" key="5">
    <source>
        <dbReference type="EMBL" id="GIU42965.1"/>
    </source>
</evidence>
<dbReference type="InterPro" id="IPR000424">
    <property type="entry name" value="Primosome_PriB/ssb"/>
</dbReference>
<reference evidence="5" key="1">
    <citation type="submission" date="2021-05" db="EMBL/GenBank/DDBJ databases">
        <title>Molecular characterization for Shewanella algae harboring chromosomal blaOXA-55-like strains isolated from clinical and environment sample.</title>
        <authorList>
            <person name="Ohama Y."/>
            <person name="Aoki K."/>
            <person name="Harada S."/>
            <person name="Moriya K."/>
            <person name="Ishii Y."/>
            <person name="Tateda K."/>
        </authorList>
    </citation>
    <scope>NUCLEOTIDE SEQUENCE</scope>
    <source>
        <strain evidence="5">JCM 11563</strain>
    </source>
</reference>
<dbReference type="Pfam" id="PF00436">
    <property type="entry name" value="SSB"/>
    <property type="match status" value="1"/>
</dbReference>
<protein>
    <recommendedName>
        <fullName evidence="2 3">Single-stranded DNA-binding protein</fullName>
    </recommendedName>
</protein>
<organism evidence="5 6">
    <name type="scientific">Shewanella sairae</name>
    <dbReference type="NCBI Taxonomy" id="190310"/>
    <lineage>
        <taxon>Bacteria</taxon>
        <taxon>Pseudomonadati</taxon>
        <taxon>Pseudomonadota</taxon>
        <taxon>Gammaproteobacteria</taxon>
        <taxon>Alteromonadales</taxon>
        <taxon>Shewanellaceae</taxon>
        <taxon>Shewanella</taxon>
    </lineage>
</organism>
<dbReference type="NCBIfam" id="TIGR00621">
    <property type="entry name" value="ssb"/>
    <property type="match status" value="1"/>
</dbReference>
<evidence type="ECO:0000256" key="1">
    <source>
        <dbReference type="ARBA" id="ARBA00023125"/>
    </source>
</evidence>
<keyword evidence="6" id="KW-1185">Reference proteome</keyword>